<sequence length="533" mass="59926">MLAMGTLFYGGKIYTMLKEGEHVESVYVEKGFIEDIGAEEELRIKWGAEIDKEVHLKGHPMYPGFVDSHLHLIGHGEKLLRLDLSQATSREEVLRLVRKKVESTPKGEWVIGEGWDENQWEDSSLIQYQDLDQLSTEHPIMLKRVCRHGLVVNGTALKIAGITAETRDPEGGIIQRDEAGNPTGFFADQAQELVTSHIPQVSEAYIRQALSVAIKDCVQHGLTGGHTEDLNYYGGFLRTYQAFQDVIHKEKQLFRAHLLVHHEAVDDMYTYCEEKKDTSDFIEIGPMKIFADGSLGSQSALLSFPYKSDPSTRGVAIQSLDELKQLVRKARELGMTVAIHAIGDLAFQYVVESIEQYPPQTGQRDRIIHAQILRKDLVDRVKKLPVVLDIQPRFLASDFPWVIEKIGEEHLDYCYAWKTLLDEGVMCAGGSDAPIEPINPMLTIHAAVSRKTSPNSSVVYIPSERLTVFEAVQLFTLGSAQAIRQEHKKGYVQKGYVADFTVLEKDLFEISADYIPGVQVQMTAINGKIVYQK</sequence>
<proteinExistence type="predicted"/>
<accession>A0A8D3WXL2</accession>
<dbReference type="InterPro" id="IPR033932">
    <property type="entry name" value="YtcJ-like"/>
</dbReference>
<dbReference type="Pfam" id="PF07969">
    <property type="entry name" value="Amidohydro_3"/>
    <property type="match status" value="1"/>
</dbReference>
<dbReference type="SUPFAM" id="SSF51556">
    <property type="entry name" value="Metallo-dependent hydrolases"/>
    <property type="match status" value="1"/>
</dbReference>
<dbReference type="EMBL" id="CP003017">
    <property type="protein sequence ID" value="AEN87332.1"/>
    <property type="molecule type" value="Genomic_DNA"/>
</dbReference>
<name>A0A8D3WXL2_PRIMW</name>
<dbReference type="AlphaFoldDB" id="A0A8D3WXL2"/>
<dbReference type="InterPro" id="IPR013108">
    <property type="entry name" value="Amidohydro_3"/>
</dbReference>
<reference evidence="2 3" key="1">
    <citation type="journal article" date="2011" name="J. Bacteriol.">
        <title>Complete genome sequence of the industrial strain Bacillus megaterium WSH-002.</title>
        <authorList>
            <person name="Liu L."/>
            <person name="Li Y."/>
            <person name="Zhang J."/>
            <person name="Zou W."/>
            <person name="Zhou Z."/>
            <person name="Liu J."/>
            <person name="Li X."/>
            <person name="Wang L."/>
            <person name="Chen J."/>
        </authorList>
    </citation>
    <scope>NUCLEOTIDE SEQUENCE [LARGE SCALE GENOMIC DNA]</scope>
    <source>
        <strain evidence="2 3">WSH-002</strain>
    </source>
</reference>
<dbReference type="Gene3D" id="3.20.20.140">
    <property type="entry name" value="Metal-dependent hydrolases"/>
    <property type="match status" value="1"/>
</dbReference>
<evidence type="ECO:0000313" key="3">
    <source>
        <dbReference type="Proteomes" id="UP000001283"/>
    </source>
</evidence>
<dbReference type="Gene3D" id="2.30.40.10">
    <property type="entry name" value="Urease, subunit C, domain 1"/>
    <property type="match status" value="1"/>
</dbReference>
<keyword evidence="2" id="KW-0378">Hydrolase</keyword>
<evidence type="ECO:0000259" key="1">
    <source>
        <dbReference type="Pfam" id="PF07969"/>
    </source>
</evidence>
<protein>
    <submittedName>
        <fullName evidence="2">Amidohydrolase 3</fullName>
    </submittedName>
</protein>
<evidence type="ECO:0000313" key="2">
    <source>
        <dbReference type="EMBL" id="AEN87332.1"/>
    </source>
</evidence>
<dbReference type="GO" id="GO:0016810">
    <property type="term" value="F:hydrolase activity, acting on carbon-nitrogen (but not peptide) bonds"/>
    <property type="evidence" value="ECO:0007669"/>
    <property type="project" value="InterPro"/>
</dbReference>
<dbReference type="Gene3D" id="3.10.310.70">
    <property type="match status" value="1"/>
</dbReference>
<dbReference type="CDD" id="cd01300">
    <property type="entry name" value="YtcJ_like"/>
    <property type="match status" value="1"/>
</dbReference>
<dbReference type="Proteomes" id="UP000001283">
    <property type="component" value="Chromosome"/>
</dbReference>
<dbReference type="KEGG" id="bmh:BMWSH_0448"/>
<dbReference type="InterPro" id="IPR032466">
    <property type="entry name" value="Metal_Hydrolase"/>
</dbReference>
<dbReference type="PANTHER" id="PTHR22642:SF2">
    <property type="entry name" value="PROTEIN LONG AFTER FAR-RED 3"/>
    <property type="match status" value="1"/>
</dbReference>
<dbReference type="InterPro" id="IPR011059">
    <property type="entry name" value="Metal-dep_hydrolase_composite"/>
</dbReference>
<organism evidence="2 3">
    <name type="scientific">Priestia megaterium (strain WSH-002)</name>
    <name type="common">Bacillus megaterium</name>
    <dbReference type="NCBI Taxonomy" id="1006007"/>
    <lineage>
        <taxon>Bacteria</taxon>
        <taxon>Bacillati</taxon>
        <taxon>Bacillota</taxon>
        <taxon>Bacilli</taxon>
        <taxon>Bacillales</taxon>
        <taxon>Bacillaceae</taxon>
        <taxon>Priestia</taxon>
    </lineage>
</organism>
<dbReference type="PANTHER" id="PTHR22642">
    <property type="entry name" value="IMIDAZOLONEPROPIONASE"/>
    <property type="match status" value="1"/>
</dbReference>
<dbReference type="SUPFAM" id="SSF51338">
    <property type="entry name" value="Composite domain of metallo-dependent hydrolases"/>
    <property type="match status" value="1"/>
</dbReference>
<feature type="domain" description="Amidohydrolase 3" evidence="1">
    <location>
        <begin position="53"/>
        <end position="531"/>
    </location>
</feature>
<gene>
    <name evidence="2" type="ORF">BMWSH_0448</name>
</gene>